<dbReference type="Pfam" id="PF13333">
    <property type="entry name" value="rve_2"/>
    <property type="match status" value="1"/>
</dbReference>
<feature type="domain" description="Integrase catalytic" evidence="2">
    <location>
        <begin position="52"/>
        <end position="105"/>
    </location>
</feature>
<gene>
    <name evidence="3" type="ORF">E1267_18165</name>
</gene>
<keyword evidence="4" id="KW-1185">Reference proteome</keyword>
<dbReference type="InterPro" id="IPR050900">
    <property type="entry name" value="Transposase_IS3/IS150/IS904"/>
</dbReference>
<evidence type="ECO:0000259" key="2">
    <source>
        <dbReference type="Pfam" id="PF13333"/>
    </source>
</evidence>
<evidence type="ECO:0000256" key="1">
    <source>
        <dbReference type="SAM" id="MobiDB-lite"/>
    </source>
</evidence>
<dbReference type="InterPro" id="IPR001584">
    <property type="entry name" value="Integrase_cat-core"/>
</dbReference>
<proteinExistence type="predicted"/>
<dbReference type="SUPFAM" id="SSF53098">
    <property type="entry name" value="Ribonuclease H-like"/>
    <property type="match status" value="1"/>
</dbReference>
<dbReference type="RefSeq" id="WP_132333762.1">
    <property type="nucleotide sequence ID" value="NZ_SMJZ01000063.1"/>
</dbReference>
<organism evidence="3 4">
    <name type="scientific">Nonomuraea longispora</name>
    <dbReference type="NCBI Taxonomy" id="1848320"/>
    <lineage>
        <taxon>Bacteria</taxon>
        <taxon>Bacillati</taxon>
        <taxon>Actinomycetota</taxon>
        <taxon>Actinomycetes</taxon>
        <taxon>Streptosporangiales</taxon>
        <taxon>Streptosporangiaceae</taxon>
        <taxon>Nonomuraea</taxon>
    </lineage>
</organism>
<name>A0A4R4NA06_9ACTN</name>
<dbReference type="EMBL" id="SMJZ01000063">
    <property type="protein sequence ID" value="TDC05841.1"/>
    <property type="molecule type" value="Genomic_DNA"/>
</dbReference>
<evidence type="ECO:0000313" key="4">
    <source>
        <dbReference type="Proteomes" id="UP000295157"/>
    </source>
</evidence>
<dbReference type="OrthoDB" id="3257291at2"/>
<accession>A0A4R4NA06</accession>
<dbReference type="Proteomes" id="UP000295157">
    <property type="component" value="Unassembled WGS sequence"/>
</dbReference>
<feature type="region of interest" description="Disordered" evidence="1">
    <location>
        <begin position="1"/>
        <end position="21"/>
    </location>
</feature>
<evidence type="ECO:0000313" key="3">
    <source>
        <dbReference type="EMBL" id="TDC05841.1"/>
    </source>
</evidence>
<dbReference type="GO" id="GO:0015074">
    <property type="term" value="P:DNA integration"/>
    <property type="evidence" value="ECO:0007669"/>
    <property type="project" value="InterPro"/>
</dbReference>
<dbReference type="PANTHER" id="PTHR46889">
    <property type="entry name" value="TRANSPOSASE INSF FOR INSERTION SEQUENCE IS3B-RELATED"/>
    <property type="match status" value="1"/>
</dbReference>
<dbReference type="InterPro" id="IPR012337">
    <property type="entry name" value="RNaseH-like_sf"/>
</dbReference>
<protein>
    <recommendedName>
        <fullName evidence="2">Integrase catalytic domain-containing protein</fullName>
    </recommendedName>
</protein>
<dbReference type="PANTHER" id="PTHR46889:SF4">
    <property type="entry name" value="TRANSPOSASE INSO FOR INSERTION SEQUENCE ELEMENT IS911B-RELATED"/>
    <property type="match status" value="1"/>
</dbReference>
<dbReference type="AlphaFoldDB" id="A0A4R4NA06"/>
<comment type="caution">
    <text evidence="3">The sequence shown here is derived from an EMBL/GenBank/DDBJ whole genome shotgun (WGS) entry which is preliminary data.</text>
</comment>
<sequence length="120" mass="13571">MARAVRMLNRPGKVDSTGRRNASIAVGQRCEQAEVRPSTGRTGTCFDNVVTESFFASLECELLDRRTFHTSSEAERAIFSYIEGFYHPRRRHSANGYLSPAEYERRHELKNAQDLDCAAA</sequence>
<reference evidence="3 4" key="1">
    <citation type="submission" date="2019-02" db="EMBL/GenBank/DDBJ databases">
        <title>Draft genome sequences of novel Actinobacteria.</title>
        <authorList>
            <person name="Sahin N."/>
            <person name="Ay H."/>
            <person name="Saygin H."/>
        </authorList>
    </citation>
    <scope>NUCLEOTIDE SEQUENCE [LARGE SCALE GENOMIC DNA]</scope>
    <source>
        <strain evidence="3 4">KC201</strain>
    </source>
</reference>